<dbReference type="CDD" id="cd04471">
    <property type="entry name" value="S1_RNase_R"/>
    <property type="match status" value="1"/>
</dbReference>
<dbReference type="InterPro" id="IPR011805">
    <property type="entry name" value="RNase_R"/>
</dbReference>
<evidence type="ECO:0000256" key="2">
    <source>
        <dbReference type="ARBA" id="ARBA00004496"/>
    </source>
</evidence>
<dbReference type="RefSeq" id="WP_118508525.1">
    <property type="nucleotide sequence ID" value="NZ_WMBC01000002.1"/>
</dbReference>
<dbReference type="AlphaFoldDB" id="A0A844GHY0"/>
<dbReference type="InterPro" id="IPR001900">
    <property type="entry name" value="RNase_II/R"/>
</dbReference>
<dbReference type="InterPro" id="IPR011129">
    <property type="entry name" value="CSD"/>
</dbReference>
<accession>A0A844GHY0</accession>
<dbReference type="SUPFAM" id="SSF50249">
    <property type="entry name" value="Nucleic acid-binding proteins"/>
    <property type="match status" value="4"/>
</dbReference>
<feature type="compositionally biased region" description="Basic and acidic residues" evidence="10">
    <location>
        <begin position="98"/>
        <end position="120"/>
    </location>
</feature>
<organism evidence="12 13">
    <name type="scientific">Blautia luti DSM 14534 = JCM 17040</name>
    <dbReference type="NCBI Taxonomy" id="649762"/>
    <lineage>
        <taxon>Bacteria</taxon>
        <taxon>Bacillati</taxon>
        <taxon>Bacillota</taxon>
        <taxon>Clostridia</taxon>
        <taxon>Lachnospirales</taxon>
        <taxon>Lachnospiraceae</taxon>
        <taxon>Blautia</taxon>
    </lineage>
</organism>
<comment type="catalytic activity">
    <reaction evidence="1 8">
        <text>Exonucleolytic cleavage in the 3'- to 5'-direction to yield nucleoside 5'-phosphates.</text>
        <dbReference type="EC" id="3.1.13.1"/>
    </reaction>
</comment>
<dbReference type="GO" id="GO:0005829">
    <property type="term" value="C:cytosol"/>
    <property type="evidence" value="ECO:0007669"/>
    <property type="project" value="TreeGrafter"/>
</dbReference>
<dbReference type="NCBIfam" id="TIGR02063">
    <property type="entry name" value="RNase_R"/>
    <property type="match status" value="1"/>
</dbReference>
<comment type="subcellular location">
    <subcellularLocation>
        <location evidence="2 8">Cytoplasm</location>
    </subcellularLocation>
</comment>
<dbReference type="GO" id="GO:0006402">
    <property type="term" value="P:mRNA catabolic process"/>
    <property type="evidence" value="ECO:0007669"/>
    <property type="project" value="TreeGrafter"/>
</dbReference>
<dbReference type="InterPro" id="IPR012340">
    <property type="entry name" value="NA-bd_OB-fold"/>
</dbReference>
<dbReference type="Pfam" id="PF00773">
    <property type="entry name" value="RNB"/>
    <property type="match status" value="1"/>
</dbReference>
<evidence type="ECO:0000259" key="11">
    <source>
        <dbReference type="PROSITE" id="PS50126"/>
    </source>
</evidence>
<keyword evidence="4 8" id="KW-0540">Nuclease</keyword>
<reference evidence="12 13" key="1">
    <citation type="submission" date="2019-11" db="EMBL/GenBank/DDBJ databases">
        <title>Draft genome sequence of Blautia luti DSM 14534T, isolated from human stool.</title>
        <authorList>
            <person name="Ortiz R."/>
            <person name="Melis-Arcos F."/>
            <person name="Covarrubias P."/>
            <person name="Cardenas J.P."/>
            <person name="Perez-Donoso J."/>
            <person name="Almonacid D."/>
        </authorList>
    </citation>
    <scope>NUCLEOTIDE SEQUENCE [LARGE SCALE GENOMIC DNA]</scope>
    <source>
        <strain evidence="12 13">DSM 14534</strain>
    </source>
</reference>
<dbReference type="PANTHER" id="PTHR23355:SF9">
    <property type="entry name" value="DIS3-LIKE EXONUCLEASE 2"/>
    <property type="match status" value="1"/>
</dbReference>
<dbReference type="Pfam" id="PF08206">
    <property type="entry name" value="OB_RNB"/>
    <property type="match status" value="1"/>
</dbReference>
<sequence length="779" mass="89723">MKKKDIERRKKFILELLGDPIYKPMRLREIATLLRLSKEEKRDLYDVLDELCYEGKVSVDNKGRYEKVKGKWKKKKDDRYYDDRKEEYADHGKKKKDKLKDKNKDKTKEKSRGRNRDKDFRDADNYKEDYLEGTQAEGIFIGHPKGFGFVEIEGQDEDIFIPESDTGTAMHQDKVRIIIRDGQKEGKRKEGVVVKVLERGMPEIVGTYQLNRDFGFVISDNPKFSKDIFIPRKEAAGIKNGDKVIAVITDYGSKNKNPEGKIKENLGNIRTPGTDILAIVKSFGIPNEFPEKVMKQAQRVPDHVLDADRDGRLDLRYLQTVTIDGEDAKDLDDAISLTKEGDIYHLGVHIADVSNYVQYNSALDKEALKRGTSVYLADRVVPMLPERLSNGICSLNQGEDRLALSCLMDINEKGKVVSHQIAETVINVDERMCYTDVKNILEDTDEEAKKRYEALIPMFFMMKELSGILRNSRHHRGSIDFDFPESKIILNAAGKAIDVKPYEANVATRIIEDFMLMANETVAQEYCTEEIPFVYRTHDNPDPEKVESLLTLLHNQGVKIQKAKEEITPKEIQQIIESIEGLPNEAMISRLVLRSMKQAKYTTECSGHFGLAAKYYCHFTSPIRRYPDLQIHRIIKDNLRGRLMREGRTEHYAEILDEVARQSSVCERRADEAERESDKLKKAEYMSYHLGEEFEGIISGVTGWGLYVELPNTVEGLVHVNTLRDDYYVFDQETYELRGEMTKKVYKLGDKVRIRVADADKMLKTVDFELVSNVWDDEQ</sequence>
<dbReference type="InterPro" id="IPR050180">
    <property type="entry name" value="RNR_Ribonuclease"/>
</dbReference>
<dbReference type="InterPro" id="IPR003029">
    <property type="entry name" value="S1_domain"/>
</dbReference>
<evidence type="ECO:0000256" key="7">
    <source>
        <dbReference type="ARBA" id="ARBA00022884"/>
    </source>
</evidence>
<evidence type="ECO:0000313" key="13">
    <source>
        <dbReference type="Proteomes" id="UP000437824"/>
    </source>
</evidence>
<keyword evidence="5 8" id="KW-0378">Hydrolase</keyword>
<evidence type="ECO:0000256" key="3">
    <source>
        <dbReference type="ARBA" id="ARBA00022490"/>
    </source>
</evidence>
<dbReference type="PROSITE" id="PS50126">
    <property type="entry name" value="S1"/>
    <property type="match status" value="1"/>
</dbReference>
<evidence type="ECO:0000256" key="5">
    <source>
        <dbReference type="ARBA" id="ARBA00022801"/>
    </source>
</evidence>
<comment type="similarity">
    <text evidence="8">Belongs to the RNR ribonuclease family. RNase R subfamily.</text>
</comment>
<keyword evidence="3 8" id="KW-0963">Cytoplasm</keyword>
<dbReference type="Pfam" id="PF17876">
    <property type="entry name" value="CSD2"/>
    <property type="match status" value="1"/>
</dbReference>
<protein>
    <recommendedName>
        <fullName evidence="8">Ribonuclease R</fullName>
        <shortName evidence="8">RNase R</shortName>
        <ecNumber evidence="8">3.1.13.1</ecNumber>
    </recommendedName>
</protein>
<name>A0A844GHY0_9FIRM</name>
<dbReference type="InterPro" id="IPR004476">
    <property type="entry name" value="RNase_II/RNase_R"/>
</dbReference>
<dbReference type="GO" id="GO:0003723">
    <property type="term" value="F:RNA binding"/>
    <property type="evidence" value="ECO:0007669"/>
    <property type="project" value="UniProtKB-UniRule"/>
</dbReference>
<dbReference type="PANTHER" id="PTHR23355">
    <property type="entry name" value="RIBONUCLEASE"/>
    <property type="match status" value="1"/>
</dbReference>
<dbReference type="SMART" id="SM00316">
    <property type="entry name" value="S1"/>
    <property type="match status" value="2"/>
</dbReference>
<keyword evidence="7 8" id="KW-0694">RNA-binding</keyword>
<evidence type="ECO:0000256" key="6">
    <source>
        <dbReference type="ARBA" id="ARBA00022839"/>
    </source>
</evidence>
<evidence type="ECO:0000313" key="12">
    <source>
        <dbReference type="EMBL" id="MTD60248.1"/>
    </source>
</evidence>
<evidence type="ECO:0000256" key="8">
    <source>
        <dbReference type="HAMAP-Rule" id="MF_01895"/>
    </source>
</evidence>
<evidence type="ECO:0000256" key="10">
    <source>
        <dbReference type="SAM" id="MobiDB-lite"/>
    </source>
</evidence>
<keyword evidence="9" id="KW-0175">Coiled coil</keyword>
<feature type="compositionally biased region" description="Basic and acidic residues" evidence="10">
    <location>
        <begin position="68"/>
        <end position="91"/>
    </location>
</feature>
<comment type="function">
    <text evidence="8">3'-5' exoribonuclease that releases 5'-nucleoside monophosphates and is involved in maturation of structured RNAs.</text>
</comment>
<dbReference type="SMART" id="SM00357">
    <property type="entry name" value="CSP"/>
    <property type="match status" value="2"/>
</dbReference>
<feature type="coiled-coil region" evidence="9">
    <location>
        <begin position="656"/>
        <end position="683"/>
    </location>
</feature>
<dbReference type="InterPro" id="IPR013223">
    <property type="entry name" value="RNase_B_OB_dom"/>
</dbReference>
<proteinExistence type="inferred from homology"/>
<feature type="domain" description="S1 motif" evidence="11">
    <location>
        <begin position="691"/>
        <end position="771"/>
    </location>
</feature>
<dbReference type="GO" id="GO:0008859">
    <property type="term" value="F:exoribonuclease II activity"/>
    <property type="evidence" value="ECO:0007669"/>
    <property type="project" value="UniProtKB-UniRule"/>
</dbReference>
<dbReference type="InterPro" id="IPR040476">
    <property type="entry name" value="CSD2"/>
</dbReference>
<dbReference type="EC" id="3.1.13.1" evidence="8"/>
<dbReference type="HAMAP" id="MF_01895">
    <property type="entry name" value="RNase_R"/>
    <property type="match status" value="1"/>
</dbReference>
<gene>
    <name evidence="8 12" type="primary">rnr</name>
    <name evidence="12" type="ORF">GKZ57_02955</name>
</gene>
<dbReference type="NCBIfam" id="TIGR00358">
    <property type="entry name" value="3_prime_RNase"/>
    <property type="match status" value="1"/>
</dbReference>
<dbReference type="EMBL" id="WMBC01000002">
    <property type="protein sequence ID" value="MTD60248.1"/>
    <property type="molecule type" value="Genomic_DNA"/>
</dbReference>
<dbReference type="SMART" id="SM00955">
    <property type="entry name" value="RNB"/>
    <property type="match status" value="1"/>
</dbReference>
<evidence type="ECO:0000256" key="9">
    <source>
        <dbReference type="SAM" id="Coils"/>
    </source>
</evidence>
<dbReference type="Pfam" id="PF00575">
    <property type="entry name" value="S1"/>
    <property type="match status" value="1"/>
</dbReference>
<evidence type="ECO:0000256" key="1">
    <source>
        <dbReference type="ARBA" id="ARBA00001849"/>
    </source>
</evidence>
<dbReference type="Proteomes" id="UP000437824">
    <property type="component" value="Unassembled WGS sequence"/>
</dbReference>
<feature type="region of interest" description="Disordered" evidence="10">
    <location>
        <begin position="68"/>
        <end position="120"/>
    </location>
</feature>
<keyword evidence="6 8" id="KW-0269">Exonuclease</keyword>
<evidence type="ECO:0000256" key="4">
    <source>
        <dbReference type="ARBA" id="ARBA00022722"/>
    </source>
</evidence>
<dbReference type="Gene3D" id="2.40.50.140">
    <property type="entry name" value="Nucleic acid-binding proteins"/>
    <property type="match status" value="3"/>
</dbReference>
<comment type="caution">
    <text evidence="12">The sequence shown here is derived from an EMBL/GenBank/DDBJ whole genome shotgun (WGS) entry which is preliminary data.</text>
</comment>